<dbReference type="PANTHER" id="PTHR13511">
    <property type="entry name" value="KXDL MOTIF-CONTAINING PROTEIN 1"/>
    <property type="match status" value="1"/>
</dbReference>
<keyword evidence="6" id="KW-1185">Reference proteome</keyword>
<dbReference type="Proteomes" id="UP000317494">
    <property type="component" value="Unassembled WGS sequence"/>
</dbReference>
<dbReference type="AlphaFoldDB" id="A0A507DBH1"/>
<dbReference type="STRING" id="286115.A0A507DBH1"/>
<dbReference type="EMBL" id="QEAN01000093">
    <property type="protein sequence ID" value="TPX48836.1"/>
    <property type="molecule type" value="Genomic_DNA"/>
</dbReference>
<gene>
    <name evidence="4" type="ORF">SeLEV6574_g06792</name>
    <name evidence="5" type="ORF">SeMB42_g02848</name>
</gene>
<dbReference type="Proteomes" id="UP000320475">
    <property type="component" value="Unassembled WGS sequence"/>
</dbReference>
<evidence type="ECO:0000256" key="1">
    <source>
        <dbReference type="ARBA" id="ARBA00005913"/>
    </source>
</evidence>
<feature type="domain" description="KxDL" evidence="3">
    <location>
        <begin position="48"/>
        <end position="132"/>
    </location>
</feature>
<dbReference type="VEuPathDB" id="FungiDB:SeMB42_g02848"/>
<organism evidence="5 6">
    <name type="scientific">Synchytrium endobioticum</name>
    <dbReference type="NCBI Taxonomy" id="286115"/>
    <lineage>
        <taxon>Eukaryota</taxon>
        <taxon>Fungi</taxon>
        <taxon>Fungi incertae sedis</taxon>
        <taxon>Chytridiomycota</taxon>
        <taxon>Chytridiomycota incertae sedis</taxon>
        <taxon>Chytridiomycetes</taxon>
        <taxon>Synchytriales</taxon>
        <taxon>Synchytriaceae</taxon>
        <taxon>Synchytrium</taxon>
    </lineage>
</organism>
<comment type="similarity">
    <text evidence="1">Belongs to the KXD1 family.</text>
</comment>
<evidence type="ECO:0000256" key="2">
    <source>
        <dbReference type="SAM" id="MobiDB-lite"/>
    </source>
</evidence>
<sequence length="147" mass="16373">MSPNRAGRPLSPVRPTQLPAGRSRASSYILTTPASDAPAVAFPTAMTMTRMLPTDTMSHIIHSQQETLHRLRTTNDALETFNHSSAARYLLEAKQMHSYTKLLRDVKVDLDHIFRRIRFLKASVASNHPTEFARAGGSLLDDDNDSD</sequence>
<reference evidence="6 7" key="1">
    <citation type="journal article" date="2019" name="Sci. Rep.">
        <title>Comparative genomics of chytrid fungi reveal insights into the obligate biotrophic and pathogenic lifestyle of Synchytrium endobioticum.</title>
        <authorList>
            <person name="van de Vossenberg B.T.L.H."/>
            <person name="Warris S."/>
            <person name="Nguyen H.D.T."/>
            <person name="van Gent-Pelzer M.P.E."/>
            <person name="Joly D.L."/>
            <person name="van de Geest H.C."/>
            <person name="Bonants P.J.M."/>
            <person name="Smith D.S."/>
            <person name="Levesque C.A."/>
            <person name="van der Lee T.A.J."/>
        </authorList>
    </citation>
    <scope>NUCLEOTIDE SEQUENCE [LARGE SCALE GENOMIC DNA]</scope>
    <source>
        <strain evidence="4 7">LEV6574</strain>
        <strain evidence="5 6">MB42</strain>
    </source>
</reference>
<dbReference type="GO" id="GO:0099078">
    <property type="term" value="C:BORC complex"/>
    <property type="evidence" value="ECO:0007669"/>
    <property type="project" value="TreeGrafter"/>
</dbReference>
<dbReference type="InterPro" id="IPR039843">
    <property type="entry name" value="KXD1-like"/>
</dbReference>
<dbReference type="Pfam" id="PF10241">
    <property type="entry name" value="KxDL"/>
    <property type="match status" value="1"/>
</dbReference>
<dbReference type="EMBL" id="QEAM01000414">
    <property type="protein sequence ID" value="TPX40097.1"/>
    <property type="molecule type" value="Genomic_DNA"/>
</dbReference>
<evidence type="ECO:0000313" key="6">
    <source>
        <dbReference type="Proteomes" id="UP000317494"/>
    </source>
</evidence>
<name>A0A507DBH1_9FUNG</name>
<comment type="caution">
    <text evidence="5">The sequence shown here is derived from an EMBL/GenBank/DDBJ whole genome shotgun (WGS) entry which is preliminary data.</text>
</comment>
<accession>A0A507DBH1</accession>
<dbReference type="GO" id="GO:0032418">
    <property type="term" value="P:lysosome localization"/>
    <property type="evidence" value="ECO:0007669"/>
    <property type="project" value="TreeGrafter"/>
</dbReference>
<evidence type="ECO:0000313" key="7">
    <source>
        <dbReference type="Proteomes" id="UP000320475"/>
    </source>
</evidence>
<evidence type="ECO:0000259" key="3">
    <source>
        <dbReference type="Pfam" id="PF10241"/>
    </source>
</evidence>
<protein>
    <recommendedName>
        <fullName evidence="3">KxDL domain-containing protein</fullName>
    </recommendedName>
</protein>
<dbReference type="PANTHER" id="PTHR13511:SF0">
    <property type="entry name" value="KXDL MOTIF-CONTAINING PROTEIN 1"/>
    <property type="match status" value="1"/>
</dbReference>
<feature type="region of interest" description="Disordered" evidence="2">
    <location>
        <begin position="1"/>
        <end position="25"/>
    </location>
</feature>
<proteinExistence type="inferred from homology"/>
<evidence type="ECO:0000313" key="4">
    <source>
        <dbReference type="EMBL" id="TPX40097.1"/>
    </source>
</evidence>
<dbReference type="OrthoDB" id="10258877at2759"/>
<evidence type="ECO:0000313" key="5">
    <source>
        <dbReference type="EMBL" id="TPX48836.1"/>
    </source>
</evidence>
<dbReference type="InterPro" id="IPR019371">
    <property type="entry name" value="KxDL_dom"/>
</dbReference>